<evidence type="ECO:0000256" key="1">
    <source>
        <dbReference type="SAM" id="MobiDB-lite"/>
    </source>
</evidence>
<feature type="compositionally biased region" description="Polar residues" evidence="1">
    <location>
        <begin position="37"/>
        <end position="48"/>
    </location>
</feature>
<proteinExistence type="predicted"/>
<feature type="compositionally biased region" description="Basic residues" evidence="1">
    <location>
        <begin position="117"/>
        <end position="127"/>
    </location>
</feature>
<dbReference type="Proteomes" id="UP000075882">
    <property type="component" value="Unassembled WGS sequence"/>
</dbReference>
<dbReference type="AlphaFoldDB" id="A0A8W7PCH5"/>
<accession>A0A8W7PCH5</accession>
<name>A0A8W7PCH5_ANOCL</name>
<evidence type="ECO:0000313" key="2">
    <source>
        <dbReference type="EnsemblMetazoa" id="ACOM029467-PA.1"/>
    </source>
</evidence>
<reference evidence="2" key="1">
    <citation type="submission" date="2022-08" db="UniProtKB">
        <authorList>
            <consortium name="EnsemblMetazoa"/>
        </authorList>
    </citation>
    <scope>IDENTIFICATION</scope>
</reference>
<feature type="region of interest" description="Disordered" evidence="1">
    <location>
        <begin position="116"/>
        <end position="150"/>
    </location>
</feature>
<protein>
    <submittedName>
        <fullName evidence="2">Uncharacterized protein</fullName>
    </submittedName>
</protein>
<organism evidence="2">
    <name type="scientific">Anopheles coluzzii</name>
    <name type="common">African malaria mosquito</name>
    <dbReference type="NCBI Taxonomy" id="1518534"/>
    <lineage>
        <taxon>Eukaryota</taxon>
        <taxon>Metazoa</taxon>
        <taxon>Ecdysozoa</taxon>
        <taxon>Arthropoda</taxon>
        <taxon>Hexapoda</taxon>
        <taxon>Insecta</taxon>
        <taxon>Pterygota</taxon>
        <taxon>Neoptera</taxon>
        <taxon>Endopterygota</taxon>
        <taxon>Diptera</taxon>
        <taxon>Nematocera</taxon>
        <taxon>Culicoidea</taxon>
        <taxon>Culicidae</taxon>
        <taxon>Anophelinae</taxon>
        <taxon>Anopheles</taxon>
    </lineage>
</organism>
<sequence length="150" mass="16261">MKEIALLSTFNFNSNVLLVLSSNKKDGLCRSADDCRSSSIAVSPSENLTPREAPETMTPTSQSPSRRSKRPTGQEKMKGNGVLMSMCFPTPATRPGLLHRSVGNRSDLGRTDLAAVHRSRDRARRQRALVSGNGKAAVRVGSDGKPRARQ</sequence>
<feature type="region of interest" description="Disordered" evidence="1">
    <location>
        <begin position="35"/>
        <end position="88"/>
    </location>
</feature>
<dbReference type="EnsemblMetazoa" id="ACOM029467-RA">
    <property type="protein sequence ID" value="ACOM029467-PA.1"/>
    <property type="gene ID" value="ACOM029467"/>
</dbReference>